<dbReference type="InterPro" id="IPR038459">
    <property type="entry name" value="MT_TRM10-typ_sf"/>
</dbReference>
<protein>
    <recommendedName>
        <fullName evidence="2">tRNA (guanine(9)-N1)-methyltransferase</fullName>
        <ecNumber evidence="1">2.1.1.221</ecNumber>
    </recommendedName>
    <alternativeName>
        <fullName evidence="7">tRNA methyltransferase 10</fullName>
    </alternativeName>
    <alternativeName>
        <fullName evidence="6">tRNA(m1G9)-methyltransferase</fullName>
    </alternativeName>
</protein>
<dbReference type="EC" id="2.1.1.221" evidence="1"/>
<keyword evidence="4" id="KW-0808">Transferase</keyword>
<evidence type="ECO:0000256" key="9">
    <source>
        <dbReference type="SAM" id="MobiDB-lite"/>
    </source>
</evidence>
<feature type="compositionally biased region" description="Polar residues" evidence="9">
    <location>
        <begin position="23"/>
        <end position="34"/>
    </location>
</feature>
<evidence type="ECO:0000259" key="10">
    <source>
        <dbReference type="PROSITE" id="PS51675"/>
    </source>
</evidence>
<dbReference type="Proteomes" id="UP001210925">
    <property type="component" value="Unassembled WGS sequence"/>
</dbReference>
<dbReference type="InterPro" id="IPR007356">
    <property type="entry name" value="tRNA_m1G_MeTrfase_euk"/>
</dbReference>
<evidence type="ECO:0000256" key="5">
    <source>
        <dbReference type="ARBA" id="ARBA00022691"/>
    </source>
</evidence>
<dbReference type="PANTHER" id="PTHR13563:SF13">
    <property type="entry name" value="TRNA METHYLTRANSFERASE 10 HOMOLOG A"/>
    <property type="match status" value="1"/>
</dbReference>
<reference evidence="11" key="1">
    <citation type="submission" date="2020-05" db="EMBL/GenBank/DDBJ databases">
        <title>Phylogenomic resolution of chytrid fungi.</title>
        <authorList>
            <person name="Stajich J.E."/>
            <person name="Amses K."/>
            <person name="Simmons R."/>
            <person name="Seto K."/>
            <person name="Myers J."/>
            <person name="Bonds A."/>
            <person name="Quandt C.A."/>
            <person name="Barry K."/>
            <person name="Liu P."/>
            <person name="Grigoriev I."/>
            <person name="Longcore J.E."/>
            <person name="James T.Y."/>
        </authorList>
    </citation>
    <scope>NUCLEOTIDE SEQUENCE</scope>
    <source>
        <strain evidence="11">PLAUS21</strain>
    </source>
</reference>
<dbReference type="PANTHER" id="PTHR13563">
    <property type="entry name" value="TRNA (GUANINE-9-) METHYLTRANSFERASE"/>
    <property type="match status" value="1"/>
</dbReference>
<dbReference type="Gene3D" id="3.40.1280.30">
    <property type="match status" value="1"/>
</dbReference>
<comment type="catalytic activity">
    <reaction evidence="8">
        <text>guanosine(9) in tRNA + S-adenosyl-L-methionine = N(1)-methylguanosine(9) in tRNA + S-adenosyl-L-homocysteine + H(+)</text>
        <dbReference type="Rhea" id="RHEA:43156"/>
        <dbReference type="Rhea" id="RHEA-COMP:10367"/>
        <dbReference type="Rhea" id="RHEA-COMP:10368"/>
        <dbReference type="ChEBI" id="CHEBI:15378"/>
        <dbReference type="ChEBI" id="CHEBI:57856"/>
        <dbReference type="ChEBI" id="CHEBI:59789"/>
        <dbReference type="ChEBI" id="CHEBI:73542"/>
        <dbReference type="ChEBI" id="CHEBI:74269"/>
        <dbReference type="EC" id="2.1.1.221"/>
    </reaction>
</comment>
<proteinExistence type="predicted"/>
<evidence type="ECO:0000256" key="2">
    <source>
        <dbReference type="ARBA" id="ARBA00020451"/>
    </source>
</evidence>
<feature type="compositionally biased region" description="Polar residues" evidence="9">
    <location>
        <begin position="1"/>
        <end position="13"/>
    </location>
</feature>
<evidence type="ECO:0000256" key="1">
    <source>
        <dbReference type="ARBA" id="ARBA00012797"/>
    </source>
</evidence>
<dbReference type="GO" id="GO:0002939">
    <property type="term" value="P:tRNA N1-guanine methylation"/>
    <property type="evidence" value="ECO:0007669"/>
    <property type="project" value="TreeGrafter"/>
</dbReference>
<dbReference type="GO" id="GO:0005634">
    <property type="term" value="C:nucleus"/>
    <property type="evidence" value="ECO:0007669"/>
    <property type="project" value="TreeGrafter"/>
</dbReference>
<dbReference type="PROSITE" id="PS51675">
    <property type="entry name" value="SAM_MT_TRM10"/>
    <property type="match status" value="1"/>
</dbReference>
<evidence type="ECO:0000313" key="12">
    <source>
        <dbReference type="Proteomes" id="UP001210925"/>
    </source>
</evidence>
<sequence>MTDSFENTQNSTGKDCEQPREIPTNNQHENTNTLMADAAAPTISKRQLKKQKKQEKYLEKKEYMRSKRKEERKAKREQRVEAGLPARPKKRKIEQESSGVRVVLDLSFEKYMMEKEIKSTAAQVMYCYSDNRSREKALSLYMTSIEQHKDHFTKVPNSFYGLGGDEQPQFCYLTADSPNVITELDPKVIYIVGGIVDKNRHKGLCFQEAEKCKISHGRLPIGEYIKLGTRKVLTINHVAIMGEYVNNKDWKEAFLKVLPARKGAQAKECVNKDQSERDENSDGSDAGEIEEA</sequence>
<feature type="compositionally biased region" description="Basic and acidic residues" evidence="9">
    <location>
        <begin position="269"/>
        <end position="280"/>
    </location>
</feature>
<organism evidence="11 12">
    <name type="scientific">Boothiomyces macroporosus</name>
    <dbReference type="NCBI Taxonomy" id="261099"/>
    <lineage>
        <taxon>Eukaryota</taxon>
        <taxon>Fungi</taxon>
        <taxon>Fungi incertae sedis</taxon>
        <taxon>Chytridiomycota</taxon>
        <taxon>Chytridiomycota incertae sedis</taxon>
        <taxon>Chytridiomycetes</taxon>
        <taxon>Rhizophydiales</taxon>
        <taxon>Terramycetaceae</taxon>
        <taxon>Boothiomyces</taxon>
    </lineage>
</organism>
<keyword evidence="12" id="KW-1185">Reference proteome</keyword>
<feature type="region of interest" description="Disordered" evidence="9">
    <location>
        <begin position="1"/>
        <end position="95"/>
    </location>
</feature>
<dbReference type="GO" id="GO:0052905">
    <property type="term" value="F:tRNA (guanosine(9)-N1)-methyltransferase activity"/>
    <property type="evidence" value="ECO:0007669"/>
    <property type="project" value="UniProtKB-EC"/>
</dbReference>
<feature type="compositionally biased region" description="Acidic residues" evidence="9">
    <location>
        <begin position="281"/>
        <end position="292"/>
    </location>
</feature>
<accession>A0AAD5UKJ8</accession>
<name>A0AAD5UKJ8_9FUNG</name>
<evidence type="ECO:0000256" key="3">
    <source>
        <dbReference type="ARBA" id="ARBA00022603"/>
    </source>
</evidence>
<dbReference type="AlphaFoldDB" id="A0AAD5UKJ8"/>
<keyword evidence="3 11" id="KW-0489">Methyltransferase</keyword>
<evidence type="ECO:0000256" key="8">
    <source>
        <dbReference type="ARBA" id="ARBA00048434"/>
    </source>
</evidence>
<keyword evidence="5" id="KW-0949">S-adenosyl-L-methionine</keyword>
<feature type="compositionally biased region" description="Basic and acidic residues" evidence="9">
    <location>
        <begin position="54"/>
        <end position="80"/>
    </location>
</feature>
<feature type="domain" description="SAM-dependent MTase TRM10-type" evidence="10">
    <location>
        <begin position="88"/>
        <end position="265"/>
    </location>
</feature>
<gene>
    <name evidence="11" type="primary">TRMT10A</name>
    <name evidence="11" type="ORF">HK103_000238</name>
</gene>
<feature type="region of interest" description="Disordered" evidence="9">
    <location>
        <begin position="262"/>
        <end position="292"/>
    </location>
</feature>
<evidence type="ECO:0000256" key="4">
    <source>
        <dbReference type="ARBA" id="ARBA00022679"/>
    </source>
</evidence>
<dbReference type="CDD" id="cd18089">
    <property type="entry name" value="SPOUT_Trm10-like"/>
    <property type="match status" value="1"/>
</dbReference>
<evidence type="ECO:0000256" key="7">
    <source>
        <dbReference type="ARBA" id="ARBA00032166"/>
    </source>
</evidence>
<dbReference type="GO" id="GO:0000049">
    <property type="term" value="F:tRNA binding"/>
    <property type="evidence" value="ECO:0007669"/>
    <property type="project" value="TreeGrafter"/>
</dbReference>
<dbReference type="EMBL" id="JADGKB010000010">
    <property type="protein sequence ID" value="KAJ3260628.1"/>
    <property type="molecule type" value="Genomic_DNA"/>
</dbReference>
<comment type="caution">
    <text evidence="11">The sequence shown here is derived from an EMBL/GenBank/DDBJ whole genome shotgun (WGS) entry which is preliminary data.</text>
</comment>
<evidence type="ECO:0000313" key="11">
    <source>
        <dbReference type="EMBL" id="KAJ3260628.1"/>
    </source>
</evidence>
<dbReference type="InterPro" id="IPR028564">
    <property type="entry name" value="MT_TRM10-typ"/>
</dbReference>
<evidence type="ECO:0000256" key="6">
    <source>
        <dbReference type="ARBA" id="ARBA00031792"/>
    </source>
</evidence>